<evidence type="ECO:0000313" key="9">
    <source>
        <dbReference type="EMBL" id="OAQ33287.1"/>
    </source>
</evidence>
<dbReference type="InterPro" id="IPR001991">
    <property type="entry name" value="Na-dicarboxylate_symporter"/>
</dbReference>
<feature type="transmembrane region" description="Helical" evidence="7">
    <location>
        <begin position="72"/>
        <end position="94"/>
    </location>
</feature>
<evidence type="ECO:0000256" key="3">
    <source>
        <dbReference type="ARBA" id="ARBA00022475"/>
    </source>
</evidence>
<dbReference type="PANTHER" id="PTHR42865:SF7">
    <property type="entry name" value="PROTON_GLUTAMATE-ASPARTATE SYMPORTER"/>
    <property type="match status" value="1"/>
</dbReference>
<evidence type="ECO:0000313" key="10">
    <source>
        <dbReference type="Proteomes" id="UP000078512"/>
    </source>
</evidence>
<evidence type="ECO:0000256" key="1">
    <source>
        <dbReference type="ARBA" id="ARBA00004651"/>
    </source>
</evidence>
<sequence>MTPNNNQPVLYSDEQQNRGKVARAFAPVTNGFRLVRKHTNLTIWIVVAMIVGIIVGKFAPDFAVQIKPMGDVFVRLIGNVVGPLIFSTLVVGIAGHGSDMARVGRLAFKSIVYFEIITTFALIIGLLAVNIAKPGLGFVGQSIQEPTDLPSKTITWITEMESIVPQAFFMAMADHTAVLAIVFCAAMFSVAIMKADEESKRVMIAFNSSLSLIMFKVVELIMNYAPIGIGCAIAATVGKYGLGVLVVTGKLVGTLYATLIIFVLIVLLPVLLIARIPLVQFARAVGPPFLMAFATASSESALPKAMENMVAFGCPPEIVAFVIPTGYSFNLDGSTLYLALASMFCAQVAGVTKSVGEQIVMMLTLMLSSKGVAAVPRASFIVLIATLGNANIPLYPLSLIMGVDAFMDMARTSINVLGNMTACCVVAKWEGAFRNEEWQARQNGELVDSPAMQEVDVEQFSQIQHHGNNHMGGLHAEKASIHSTSSAVETHSGSGAQQRHHNGDQIV</sequence>
<accession>A0A197K6J6</accession>
<dbReference type="PANTHER" id="PTHR42865">
    <property type="entry name" value="PROTON/GLUTAMATE-ASPARTATE SYMPORTER"/>
    <property type="match status" value="1"/>
</dbReference>
<dbReference type="AlphaFoldDB" id="A0A197K6J6"/>
<evidence type="ECO:0000256" key="2">
    <source>
        <dbReference type="ARBA" id="ARBA00022448"/>
    </source>
</evidence>
<comment type="similarity">
    <text evidence="7">Belongs to the dicarboxylate/amino acid:cation symporter (DAACS) (TC 2.A.23) family.</text>
</comment>
<keyword evidence="10" id="KW-1185">Reference proteome</keyword>
<keyword evidence="3" id="KW-1003">Cell membrane</keyword>
<evidence type="ECO:0000256" key="4">
    <source>
        <dbReference type="ARBA" id="ARBA00022692"/>
    </source>
</evidence>
<feature type="transmembrane region" description="Helical" evidence="7">
    <location>
        <begin position="213"/>
        <end position="235"/>
    </location>
</feature>
<keyword evidence="4 7" id="KW-0812">Transmembrane</keyword>
<dbReference type="GO" id="GO:0005886">
    <property type="term" value="C:plasma membrane"/>
    <property type="evidence" value="ECO:0007669"/>
    <property type="project" value="UniProtKB-SubCell"/>
</dbReference>
<feature type="transmembrane region" description="Helical" evidence="7">
    <location>
        <begin position="41"/>
        <end position="60"/>
    </location>
</feature>
<organism evidence="9 10">
    <name type="scientific">Linnemannia elongata AG-77</name>
    <dbReference type="NCBI Taxonomy" id="1314771"/>
    <lineage>
        <taxon>Eukaryota</taxon>
        <taxon>Fungi</taxon>
        <taxon>Fungi incertae sedis</taxon>
        <taxon>Mucoromycota</taxon>
        <taxon>Mortierellomycotina</taxon>
        <taxon>Mortierellomycetes</taxon>
        <taxon>Mortierellales</taxon>
        <taxon>Mortierellaceae</taxon>
        <taxon>Linnemannia</taxon>
    </lineage>
</organism>
<dbReference type="PRINTS" id="PR00173">
    <property type="entry name" value="EDTRNSPORT"/>
</dbReference>
<feature type="compositionally biased region" description="Polar residues" evidence="8">
    <location>
        <begin position="481"/>
        <end position="497"/>
    </location>
</feature>
<evidence type="ECO:0000256" key="8">
    <source>
        <dbReference type="SAM" id="MobiDB-lite"/>
    </source>
</evidence>
<dbReference type="GO" id="GO:0015293">
    <property type="term" value="F:symporter activity"/>
    <property type="evidence" value="ECO:0007669"/>
    <property type="project" value="UniProtKB-UniRule"/>
</dbReference>
<proteinExistence type="inferred from homology"/>
<evidence type="ECO:0000256" key="7">
    <source>
        <dbReference type="RuleBase" id="RU361216"/>
    </source>
</evidence>
<dbReference type="Gene3D" id="1.10.3860.10">
    <property type="entry name" value="Sodium:dicarboxylate symporter"/>
    <property type="match status" value="1"/>
</dbReference>
<comment type="subcellular location">
    <subcellularLocation>
        <location evidence="1">Cell membrane</location>
        <topology evidence="1">Multi-pass membrane protein</topology>
    </subcellularLocation>
    <subcellularLocation>
        <location evidence="7">Membrane</location>
        <topology evidence="7">Multi-pass membrane protein</topology>
    </subcellularLocation>
</comment>
<keyword evidence="6 7" id="KW-0472">Membrane</keyword>
<feature type="transmembrane region" description="Helical" evidence="7">
    <location>
        <begin position="168"/>
        <end position="192"/>
    </location>
</feature>
<dbReference type="EMBL" id="KV442021">
    <property type="protein sequence ID" value="OAQ33287.1"/>
    <property type="molecule type" value="Genomic_DNA"/>
</dbReference>
<feature type="transmembrane region" description="Helical" evidence="7">
    <location>
        <begin position="106"/>
        <end position="129"/>
    </location>
</feature>
<dbReference type="Proteomes" id="UP000078512">
    <property type="component" value="Unassembled WGS sequence"/>
</dbReference>
<feature type="transmembrane region" description="Helical" evidence="7">
    <location>
        <begin position="255"/>
        <end position="274"/>
    </location>
</feature>
<keyword evidence="2 7" id="KW-0813">Transport</keyword>
<name>A0A197K6J6_9FUNG</name>
<feature type="region of interest" description="Disordered" evidence="8">
    <location>
        <begin position="480"/>
        <end position="507"/>
    </location>
</feature>
<dbReference type="InterPro" id="IPR036458">
    <property type="entry name" value="Na:dicarbo_symporter_sf"/>
</dbReference>
<protein>
    <recommendedName>
        <fullName evidence="7">Amino acid transporter</fullName>
    </recommendedName>
</protein>
<evidence type="ECO:0000256" key="5">
    <source>
        <dbReference type="ARBA" id="ARBA00022989"/>
    </source>
</evidence>
<dbReference type="STRING" id="1314771.A0A197K6J6"/>
<evidence type="ECO:0000256" key="6">
    <source>
        <dbReference type="ARBA" id="ARBA00023136"/>
    </source>
</evidence>
<keyword evidence="5 7" id="KW-1133">Transmembrane helix</keyword>
<dbReference type="SUPFAM" id="SSF118215">
    <property type="entry name" value="Proton glutamate symport protein"/>
    <property type="match status" value="1"/>
</dbReference>
<gene>
    <name evidence="9" type="ORF">K457DRAFT_134426</name>
</gene>
<dbReference type="Pfam" id="PF00375">
    <property type="entry name" value="SDF"/>
    <property type="match status" value="1"/>
</dbReference>
<reference evidence="9 10" key="1">
    <citation type="submission" date="2016-05" db="EMBL/GenBank/DDBJ databases">
        <title>Genome sequencing reveals origins of a unique bacterial endosymbiosis in the earliest lineages of terrestrial Fungi.</title>
        <authorList>
            <consortium name="DOE Joint Genome Institute"/>
            <person name="Uehling J."/>
            <person name="Gryganskyi A."/>
            <person name="Hameed K."/>
            <person name="Tschaplinski T."/>
            <person name="Misztal P."/>
            <person name="Wu S."/>
            <person name="Desiro A."/>
            <person name="Vande Pol N."/>
            <person name="Du Z.-Y."/>
            <person name="Zienkiewicz A."/>
            <person name="Zienkiewicz K."/>
            <person name="Morin E."/>
            <person name="Tisserant E."/>
            <person name="Splivallo R."/>
            <person name="Hainaut M."/>
            <person name="Henrissat B."/>
            <person name="Ohm R."/>
            <person name="Kuo A."/>
            <person name="Yan J."/>
            <person name="Lipzen A."/>
            <person name="Nolan M."/>
            <person name="Labutti K."/>
            <person name="Barry K."/>
            <person name="Goldstein A."/>
            <person name="Labbe J."/>
            <person name="Schadt C."/>
            <person name="Tuskan G."/>
            <person name="Grigoriev I."/>
            <person name="Martin F."/>
            <person name="Vilgalys R."/>
            <person name="Bonito G."/>
        </authorList>
    </citation>
    <scope>NUCLEOTIDE SEQUENCE [LARGE SCALE GENOMIC DNA]</scope>
    <source>
        <strain evidence="9 10">AG-77</strain>
    </source>
</reference>
<dbReference type="OrthoDB" id="5877963at2759"/>
<keyword evidence="7" id="KW-0769">Symport</keyword>